<accession>A0A4Q2SNZ0</accession>
<dbReference type="InterPro" id="IPR011991">
    <property type="entry name" value="ArsR-like_HTH"/>
</dbReference>
<dbReference type="PANTHER" id="PTHR33164">
    <property type="entry name" value="TRANSCRIPTIONAL REGULATOR, MARR FAMILY"/>
    <property type="match status" value="1"/>
</dbReference>
<dbReference type="InterPro" id="IPR036390">
    <property type="entry name" value="WH_DNA-bd_sf"/>
</dbReference>
<dbReference type="PANTHER" id="PTHR33164:SF57">
    <property type="entry name" value="MARR-FAMILY TRANSCRIPTIONAL REGULATOR"/>
    <property type="match status" value="1"/>
</dbReference>
<feature type="domain" description="HTH marR-type" evidence="2">
    <location>
        <begin position="46"/>
        <end position="176"/>
    </location>
</feature>
<dbReference type="InterPro" id="IPR036388">
    <property type="entry name" value="WH-like_DNA-bd_sf"/>
</dbReference>
<dbReference type="SMART" id="SM00347">
    <property type="entry name" value="HTH_MARR"/>
    <property type="match status" value="1"/>
</dbReference>
<dbReference type="CDD" id="cd00090">
    <property type="entry name" value="HTH_ARSR"/>
    <property type="match status" value="1"/>
</dbReference>
<organism evidence="3 4">
    <name type="scientific">Nocardioides zhouii</name>
    <dbReference type="NCBI Taxonomy" id="1168729"/>
    <lineage>
        <taxon>Bacteria</taxon>
        <taxon>Bacillati</taxon>
        <taxon>Actinomycetota</taxon>
        <taxon>Actinomycetes</taxon>
        <taxon>Propionibacteriales</taxon>
        <taxon>Nocardioidaceae</taxon>
        <taxon>Nocardioides</taxon>
    </lineage>
</organism>
<evidence type="ECO:0000259" key="2">
    <source>
        <dbReference type="PROSITE" id="PS50995"/>
    </source>
</evidence>
<dbReference type="Gene3D" id="1.10.10.10">
    <property type="entry name" value="Winged helix-like DNA-binding domain superfamily/Winged helix DNA-binding domain"/>
    <property type="match status" value="1"/>
</dbReference>
<comment type="caution">
    <text evidence="3">The sequence shown here is derived from an EMBL/GenBank/DDBJ whole genome shotgun (WGS) entry which is preliminary data.</text>
</comment>
<sequence>MSSWQRSPRRHENTPRRSSSPPLRSSVEQRRRDPVSTRDDDLRRIESEVGSLIRRVKRVMGERARDVHPDLHPMTYVILTHLATNGPMRGADLSDAFGMDKGGVSRQVQALVDLGLVERQPDPEDRRAILLDATDEGRKRLEVMGRHRSDRFDERLAAWSDAELAGFADKLAAYNTALSDD</sequence>
<dbReference type="OrthoDB" id="122135at2"/>
<protein>
    <submittedName>
        <fullName evidence="3">MarR family transcriptional regulator</fullName>
    </submittedName>
</protein>
<evidence type="ECO:0000256" key="1">
    <source>
        <dbReference type="SAM" id="MobiDB-lite"/>
    </source>
</evidence>
<dbReference type="EMBL" id="SDWV01000020">
    <property type="protein sequence ID" value="RYC05798.1"/>
    <property type="molecule type" value="Genomic_DNA"/>
</dbReference>
<evidence type="ECO:0000313" key="4">
    <source>
        <dbReference type="Proteomes" id="UP000291101"/>
    </source>
</evidence>
<reference evidence="3 4" key="1">
    <citation type="submission" date="2019-01" db="EMBL/GenBank/DDBJ databases">
        <title>Novel species of Nocardioides.</title>
        <authorList>
            <person name="Liu Q."/>
            <person name="X Y.-H."/>
        </authorList>
    </citation>
    <scope>NUCLEOTIDE SEQUENCE [LARGE SCALE GENOMIC DNA]</scope>
    <source>
        <strain evidence="3 4">HLT2-9</strain>
    </source>
</reference>
<dbReference type="GO" id="GO:0003700">
    <property type="term" value="F:DNA-binding transcription factor activity"/>
    <property type="evidence" value="ECO:0007669"/>
    <property type="project" value="InterPro"/>
</dbReference>
<dbReference type="InterPro" id="IPR000835">
    <property type="entry name" value="HTH_MarR-typ"/>
</dbReference>
<evidence type="ECO:0000313" key="3">
    <source>
        <dbReference type="EMBL" id="RYC05798.1"/>
    </source>
</evidence>
<feature type="compositionally biased region" description="Basic and acidic residues" evidence="1">
    <location>
        <begin position="27"/>
        <end position="42"/>
    </location>
</feature>
<dbReference type="PROSITE" id="PS50995">
    <property type="entry name" value="HTH_MARR_2"/>
    <property type="match status" value="1"/>
</dbReference>
<gene>
    <name evidence="3" type="ORF">EUA94_17170</name>
</gene>
<feature type="region of interest" description="Disordered" evidence="1">
    <location>
        <begin position="1"/>
        <end position="42"/>
    </location>
</feature>
<dbReference type="AlphaFoldDB" id="A0A4Q2SNZ0"/>
<feature type="compositionally biased region" description="Low complexity" evidence="1">
    <location>
        <begin position="16"/>
        <end position="26"/>
    </location>
</feature>
<dbReference type="InterPro" id="IPR039422">
    <property type="entry name" value="MarR/SlyA-like"/>
</dbReference>
<name>A0A4Q2SNZ0_9ACTN</name>
<dbReference type="Pfam" id="PF12802">
    <property type="entry name" value="MarR_2"/>
    <property type="match status" value="1"/>
</dbReference>
<dbReference type="GO" id="GO:0006950">
    <property type="term" value="P:response to stress"/>
    <property type="evidence" value="ECO:0007669"/>
    <property type="project" value="TreeGrafter"/>
</dbReference>
<proteinExistence type="predicted"/>
<dbReference type="Proteomes" id="UP000291101">
    <property type="component" value="Unassembled WGS sequence"/>
</dbReference>
<keyword evidence="4" id="KW-1185">Reference proteome</keyword>
<dbReference type="SUPFAM" id="SSF46785">
    <property type="entry name" value="Winged helix' DNA-binding domain"/>
    <property type="match status" value="1"/>
</dbReference>